<dbReference type="EMBL" id="PGGO01000034">
    <property type="protein sequence ID" value="PSH61722.1"/>
    <property type="molecule type" value="Genomic_DNA"/>
</dbReference>
<organism evidence="1 2">
    <name type="scientific">Phyllobacterium brassicacearum</name>
    <dbReference type="NCBI Taxonomy" id="314235"/>
    <lineage>
        <taxon>Bacteria</taxon>
        <taxon>Pseudomonadati</taxon>
        <taxon>Pseudomonadota</taxon>
        <taxon>Alphaproteobacteria</taxon>
        <taxon>Hyphomicrobiales</taxon>
        <taxon>Phyllobacteriaceae</taxon>
        <taxon>Phyllobacterium</taxon>
    </lineage>
</organism>
<protein>
    <submittedName>
        <fullName evidence="1">Uncharacterized protein</fullName>
    </submittedName>
</protein>
<evidence type="ECO:0000313" key="2">
    <source>
        <dbReference type="Proteomes" id="UP000241444"/>
    </source>
</evidence>
<proteinExistence type="predicted"/>
<sequence length="123" mass="12865">MSVMTKIVIYGGTGSGKYVLALQLLADNPFLGDPVVIRTPTDMTPFLSSPHSGIGIVHALNVQHIMTKSQCSGFGPVLFVPAPTEVEAWGEDLVNDAAVWDWLMGVDVAGGPITDPADLDGSG</sequence>
<name>A0A2P7B5H9_9HYPH</name>
<dbReference type="RefSeq" id="WP_106714055.1">
    <property type="nucleotide sequence ID" value="NZ_PGGO01000034.1"/>
</dbReference>
<keyword evidence="2" id="KW-1185">Reference proteome</keyword>
<evidence type="ECO:0000313" key="1">
    <source>
        <dbReference type="EMBL" id="PSH61722.1"/>
    </source>
</evidence>
<dbReference type="Proteomes" id="UP000241444">
    <property type="component" value="Unassembled WGS sequence"/>
</dbReference>
<dbReference type="AlphaFoldDB" id="A0A2P7B5H9"/>
<gene>
    <name evidence="1" type="ORF">CU102_26430</name>
</gene>
<comment type="caution">
    <text evidence="1">The sequence shown here is derived from an EMBL/GenBank/DDBJ whole genome shotgun (WGS) entry which is preliminary data.</text>
</comment>
<reference evidence="2" key="1">
    <citation type="submission" date="2017-11" db="EMBL/GenBank/DDBJ databases">
        <authorList>
            <person name="Kuznetsova I."/>
            <person name="Sazanova A."/>
            <person name="Chirak E."/>
            <person name="Safronova V."/>
            <person name="Willems A."/>
        </authorList>
    </citation>
    <scope>NUCLEOTIDE SEQUENCE [LARGE SCALE GENOMIC DNA]</scope>
    <source>
        <strain evidence="2">STM 196</strain>
    </source>
</reference>
<accession>A0A2P7B5H9</accession>
<dbReference type="OrthoDB" id="9943901at2"/>